<comment type="cofactor">
    <cofactor evidence="8">
        <name>Mg(2+)</name>
        <dbReference type="ChEBI" id="CHEBI:18420"/>
    </cofactor>
</comment>
<evidence type="ECO:0000256" key="1">
    <source>
        <dbReference type="ARBA" id="ARBA00022490"/>
    </source>
</evidence>
<sequence length="213" mass="24128">MEKIDCTGVILAGGCNRRFPGRNKAFQRVGANTMLARIHSLFSRVFKEVILVVNDPALFLDIDALVVTDIDPSQCALAGLHAGLFHAGFDWSYVTACDVPFVNEKVIRYLFAQRCSGKQIIIPRSWEGLEPLSALYHKSCLPRIETNLEKKVFMIKKFYKPERVKQISPQTLESLDPELRFKFNVNTPADLETARGMVQVLNTGHGREQREYV</sequence>
<comment type="caution">
    <text evidence="10">The sequence shown here is derived from an EMBL/GenBank/DDBJ whole genome shotgun (WGS) entry which is preliminary data.</text>
</comment>
<evidence type="ECO:0000256" key="8">
    <source>
        <dbReference type="HAMAP-Rule" id="MF_00316"/>
    </source>
</evidence>
<keyword evidence="2 8" id="KW-0808">Transferase</keyword>
<dbReference type="EMBL" id="JACADJ010000040">
    <property type="protein sequence ID" value="NWH05615.1"/>
    <property type="molecule type" value="Genomic_DNA"/>
</dbReference>
<dbReference type="PANTHER" id="PTHR19136">
    <property type="entry name" value="MOLYBDENUM COFACTOR GUANYLYLTRANSFERASE"/>
    <property type="match status" value="1"/>
</dbReference>
<comment type="domain">
    <text evidence="8">The N-terminal domain determines nucleotide recognition and specific binding, while the C-terminal domain determines the specific binding to the target protein.</text>
</comment>
<feature type="binding site" evidence="8">
    <location>
        <position position="69"/>
    </location>
    <ligand>
        <name>GTP</name>
        <dbReference type="ChEBI" id="CHEBI:37565"/>
    </ligand>
</feature>
<dbReference type="EC" id="2.7.7.77" evidence="8"/>
<dbReference type="GO" id="GO:0061603">
    <property type="term" value="F:molybdenum cofactor guanylyltransferase activity"/>
    <property type="evidence" value="ECO:0007669"/>
    <property type="project" value="UniProtKB-EC"/>
</dbReference>
<dbReference type="Proteomes" id="UP000553343">
    <property type="component" value="Unassembled WGS sequence"/>
</dbReference>
<dbReference type="Pfam" id="PF12804">
    <property type="entry name" value="NTP_transf_3"/>
    <property type="match status" value="1"/>
</dbReference>
<keyword evidence="7 8" id="KW-0501">Molybdenum cofactor biosynthesis</keyword>
<evidence type="ECO:0000256" key="7">
    <source>
        <dbReference type="ARBA" id="ARBA00023150"/>
    </source>
</evidence>
<dbReference type="InterPro" id="IPR029044">
    <property type="entry name" value="Nucleotide-diphossugar_trans"/>
</dbReference>
<keyword evidence="6 8" id="KW-0342">GTP-binding</keyword>
<evidence type="ECO:0000259" key="9">
    <source>
        <dbReference type="Pfam" id="PF12804"/>
    </source>
</evidence>
<organism evidence="10 11">
    <name type="scientific">Desulfobacter latus</name>
    <dbReference type="NCBI Taxonomy" id="2292"/>
    <lineage>
        <taxon>Bacteria</taxon>
        <taxon>Pseudomonadati</taxon>
        <taxon>Thermodesulfobacteriota</taxon>
        <taxon>Desulfobacteria</taxon>
        <taxon>Desulfobacterales</taxon>
        <taxon>Desulfobacteraceae</taxon>
        <taxon>Desulfobacter</taxon>
    </lineage>
</organism>
<dbReference type="RefSeq" id="WP_178367072.1">
    <property type="nucleotide sequence ID" value="NZ_JACADJ010000040.1"/>
</dbReference>
<evidence type="ECO:0000256" key="4">
    <source>
        <dbReference type="ARBA" id="ARBA00022741"/>
    </source>
</evidence>
<dbReference type="PANTHER" id="PTHR19136:SF81">
    <property type="entry name" value="MOLYBDENUM COFACTOR GUANYLYLTRANSFERASE"/>
    <property type="match status" value="1"/>
</dbReference>
<evidence type="ECO:0000313" key="11">
    <source>
        <dbReference type="Proteomes" id="UP000553343"/>
    </source>
</evidence>
<name>A0A850T8T7_9BACT</name>
<dbReference type="HAMAP" id="MF_00316">
    <property type="entry name" value="MobA"/>
    <property type="match status" value="1"/>
</dbReference>
<feature type="binding site" evidence="8">
    <location>
        <position position="98"/>
    </location>
    <ligand>
        <name>Mg(2+)</name>
        <dbReference type="ChEBI" id="CHEBI:18420"/>
    </ligand>
</feature>
<dbReference type="GO" id="GO:0046872">
    <property type="term" value="F:metal ion binding"/>
    <property type="evidence" value="ECO:0007669"/>
    <property type="project" value="UniProtKB-KW"/>
</dbReference>
<dbReference type="GO" id="GO:1902758">
    <property type="term" value="P:bis(molybdopterin guanine dinucleotide)molybdenum biosynthetic process"/>
    <property type="evidence" value="ECO:0007669"/>
    <property type="project" value="TreeGrafter"/>
</dbReference>
<proteinExistence type="inferred from homology"/>
<feature type="binding site" evidence="8">
    <location>
        <position position="24"/>
    </location>
    <ligand>
        <name>GTP</name>
        <dbReference type="ChEBI" id="CHEBI:37565"/>
    </ligand>
</feature>
<feature type="domain" description="MobA-like NTP transferase" evidence="9">
    <location>
        <begin position="8"/>
        <end position="150"/>
    </location>
</feature>
<keyword evidence="10" id="KW-0548">Nucleotidyltransferase</keyword>
<comment type="catalytic activity">
    <reaction evidence="8">
        <text>Mo-molybdopterin + GTP + H(+) = Mo-molybdopterin guanine dinucleotide + diphosphate</text>
        <dbReference type="Rhea" id="RHEA:34243"/>
        <dbReference type="ChEBI" id="CHEBI:15378"/>
        <dbReference type="ChEBI" id="CHEBI:33019"/>
        <dbReference type="ChEBI" id="CHEBI:37565"/>
        <dbReference type="ChEBI" id="CHEBI:71302"/>
        <dbReference type="ChEBI" id="CHEBI:71310"/>
        <dbReference type="EC" id="2.7.7.77"/>
    </reaction>
</comment>
<dbReference type="InterPro" id="IPR013482">
    <property type="entry name" value="Molybde_CF_guanTrfase"/>
</dbReference>
<keyword evidence="5 8" id="KW-0460">Magnesium</keyword>
<dbReference type="SUPFAM" id="SSF53448">
    <property type="entry name" value="Nucleotide-diphospho-sugar transferases"/>
    <property type="match status" value="1"/>
</dbReference>
<evidence type="ECO:0000256" key="6">
    <source>
        <dbReference type="ARBA" id="ARBA00023134"/>
    </source>
</evidence>
<comment type="subcellular location">
    <subcellularLocation>
        <location evidence="8">Cytoplasm</location>
    </subcellularLocation>
</comment>
<comment type="caution">
    <text evidence="8">Lacks conserved residue(s) required for the propagation of feature annotation.</text>
</comment>
<evidence type="ECO:0000256" key="3">
    <source>
        <dbReference type="ARBA" id="ARBA00022723"/>
    </source>
</evidence>
<feature type="binding site" evidence="8">
    <location>
        <position position="98"/>
    </location>
    <ligand>
        <name>GTP</name>
        <dbReference type="ChEBI" id="CHEBI:37565"/>
    </ligand>
</feature>
<feature type="binding site" evidence="8">
    <location>
        <begin position="11"/>
        <end position="13"/>
    </location>
    <ligand>
        <name>GTP</name>
        <dbReference type="ChEBI" id="CHEBI:37565"/>
    </ligand>
</feature>
<keyword evidence="4 8" id="KW-0547">Nucleotide-binding</keyword>
<reference evidence="10 11" key="1">
    <citation type="submission" date="2020-06" db="EMBL/GenBank/DDBJ databases">
        <title>High-quality draft genome of sulfate reducer Desulfobacter latus type strain AcrS2 isolated from marine sediment.</title>
        <authorList>
            <person name="Hoppe M."/>
            <person name="Larsen C.K."/>
            <person name="Marshall I.P.G."/>
            <person name="Schramm A."/>
            <person name="Marietou A.G."/>
        </authorList>
    </citation>
    <scope>NUCLEOTIDE SEQUENCE [LARGE SCALE GENOMIC DNA]</scope>
    <source>
        <strain evidence="10 11">AcRS2</strain>
    </source>
</reference>
<keyword evidence="3 8" id="KW-0479">Metal-binding</keyword>
<evidence type="ECO:0000256" key="2">
    <source>
        <dbReference type="ARBA" id="ARBA00022679"/>
    </source>
</evidence>
<dbReference type="GO" id="GO:0005525">
    <property type="term" value="F:GTP binding"/>
    <property type="evidence" value="ECO:0007669"/>
    <property type="project" value="UniProtKB-UniRule"/>
</dbReference>
<keyword evidence="1 8" id="KW-0963">Cytoplasm</keyword>
<dbReference type="Gene3D" id="3.90.550.10">
    <property type="entry name" value="Spore Coat Polysaccharide Biosynthesis Protein SpsA, Chain A"/>
    <property type="match status" value="1"/>
</dbReference>
<evidence type="ECO:0000313" key="10">
    <source>
        <dbReference type="EMBL" id="NWH05615.1"/>
    </source>
</evidence>
<evidence type="ECO:0000256" key="5">
    <source>
        <dbReference type="ARBA" id="ARBA00022842"/>
    </source>
</evidence>
<accession>A0A850T8T7</accession>
<dbReference type="AlphaFoldDB" id="A0A850T8T7"/>
<keyword evidence="11" id="KW-1185">Reference proteome</keyword>
<comment type="similarity">
    <text evidence="8">Belongs to the MobA family.</text>
</comment>
<dbReference type="CDD" id="cd02503">
    <property type="entry name" value="MobA"/>
    <property type="match status" value="1"/>
</dbReference>
<comment type="function">
    <text evidence="8">Transfers a GMP moiety from GTP to Mo-molybdopterin (Mo-MPT) cofactor (Moco or molybdenum cofactor) to form Mo-molybdopterin guanine dinucleotide (Mo-MGD) cofactor.</text>
</comment>
<dbReference type="InterPro" id="IPR025877">
    <property type="entry name" value="MobA-like_NTP_Trfase"/>
</dbReference>
<dbReference type="GO" id="GO:0005737">
    <property type="term" value="C:cytoplasm"/>
    <property type="evidence" value="ECO:0007669"/>
    <property type="project" value="UniProtKB-SubCell"/>
</dbReference>
<protein>
    <recommendedName>
        <fullName evidence="8">Probable molybdenum cofactor guanylyltransferase</fullName>
        <shortName evidence="8">MoCo guanylyltransferase</shortName>
        <ecNumber evidence="8">2.7.7.77</ecNumber>
    </recommendedName>
    <alternativeName>
        <fullName evidence="8">GTP:molybdopterin guanylyltransferase</fullName>
    </alternativeName>
    <alternativeName>
        <fullName evidence="8">Mo-MPT guanylyltransferase</fullName>
    </alternativeName>
    <alternativeName>
        <fullName evidence="8">Molybdopterin guanylyltransferase</fullName>
    </alternativeName>
    <alternativeName>
        <fullName evidence="8">Molybdopterin-guanine dinucleotide synthase</fullName>
        <shortName evidence="8">MGD synthase</shortName>
    </alternativeName>
</protein>
<gene>
    <name evidence="8" type="primary">mobA</name>
    <name evidence="10" type="ORF">HXW94_11570</name>
</gene>